<dbReference type="KEGG" id="upl:DSM104440_00274"/>
<evidence type="ECO:0000313" key="2">
    <source>
        <dbReference type="Proteomes" id="UP000503096"/>
    </source>
</evidence>
<sequence length="78" mass="8601">MDETPKELFMRTLKVEPSIAGELEAAGFTCLDEVAYVPQDELLEVANVPEAQLLELRRMARIYLLSAESGDSSGMPDV</sequence>
<protein>
    <recommendedName>
        <fullName evidence="3">Helix-hairpin-helix domain-containing protein</fullName>
    </recommendedName>
</protein>
<dbReference type="InterPro" id="IPR010995">
    <property type="entry name" value="DNA_repair_Rad51/TF_NusA_a-hlx"/>
</dbReference>
<dbReference type="AlphaFoldDB" id="A0A6M4H206"/>
<name>A0A6M4H206_9PROT</name>
<evidence type="ECO:0008006" key="3">
    <source>
        <dbReference type="Google" id="ProtNLM"/>
    </source>
</evidence>
<dbReference type="InParanoid" id="A0A6M4H206"/>
<dbReference type="EMBL" id="CP053073">
    <property type="protein sequence ID" value="QJR13490.1"/>
    <property type="molecule type" value="Genomic_DNA"/>
</dbReference>
<evidence type="ECO:0000313" key="1">
    <source>
        <dbReference type="EMBL" id="QJR13490.1"/>
    </source>
</evidence>
<dbReference type="Proteomes" id="UP000503096">
    <property type="component" value="Chromosome"/>
</dbReference>
<organism evidence="1 2">
    <name type="scientific">Usitatibacter palustris</name>
    <dbReference type="NCBI Taxonomy" id="2732487"/>
    <lineage>
        <taxon>Bacteria</taxon>
        <taxon>Pseudomonadati</taxon>
        <taxon>Pseudomonadota</taxon>
        <taxon>Betaproteobacteria</taxon>
        <taxon>Nitrosomonadales</taxon>
        <taxon>Usitatibacteraceae</taxon>
        <taxon>Usitatibacter</taxon>
    </lineage>
</organism>
<reference evidence="1 2" key="1">
    <citation type="submission" date="2020-04" db="EMBL/GenBank/DDBJ databases">
        <title>Usitatibacter rugosus gen. nov., sp. nov. and Usitatibacter palustris sp. nov., novel members of Usitatibacteraceae fam. nov. within the order Nitrosomonadales isolated from soil.</title>
        <authorList>
            <person name="Huber K.J."/>
            <person name="Neumann-Schaal M."/>
            <person name="Geppert A."/>
            <person name="Luckner M."/>
            <person name="Wanner G."/>
            <person name="Overmann J."/>
        </authorList>
    </citation>
    <scope>NUCLEOTIDE SEQUENCE [LARGE SCALE GENOMIC DNA]</scope>
    <source>
        <strain evidence="1 2">Swamp67</strain>
    </source>
</reference>
<dbReference type="Gene3D" id="1.10.150.20">
    <property type="entry name" value="5' to 3' exonuclease, C-terminal subdomain"/>
    <property type="match status" value="1"/>
</dbReference>
<accession>A0A6M4H206</accession>
<keyword evidence="2" id="KW-1185">Reference proteome</keyword>
<dbReference type="SUPFAM" id="SSF47794">
    <property type="entry name" value="Rad51 N-terminal domain-like"/>
    <property type="match status" value="1"/>
</dbReference>
<gene>
    <name evidence="1" type="ORF">DSM104440_00274</name>
</gene>
<dbReference type="GO" id="GO:0000166">
    <property type="term" value="F:nucleotide binding"/>
    <property type="evidence" value="ECO:0007669"/>
    <property type="project" value="InterPro"/>
</dbReference>
<proteinExistence type="predicted"/>